<dbReference type="EMBL" id="QTUC01000001">
    <property type="protein sequence ID" value="REF35449.1"/>
    <property type="molecule type" value="Genomic_DNA"/>
</dbReference>
<dbReference type="Gene3D" id="1.10.1660.10">
    <property type="match status" value="1"/>
</dbReference>
<accession>A0A3D9V1W3</accession>
<protein>
    <submittedName>
        <fullName evidence="1">MerR-like DNA binding protein</fullName>
    </submittedName>
</protein>
<keyword evidence="2" id="KW-1185">Reference proteome</keyword>
<proteinExistence type="predicted"/>
<dbReference type="SUPFAM" id="SSF46955">
    <property type="entry name" value="Putative DNA-binding domain"/>
    <property type="match status" value="1"/>
</dbReference>
<dbReference type="AlphaFoldDB" id="A0A3D9V1W3"/>
<sequence>MTFALVRVRRGDLRLDLESFARYAGVHPDLVRRLVALGLLEPVRERGEWWFGADQLAELARIERLRRGCDLNYAAIGLVLDLLDRIAELEAELRTVRRSRPPTGGAPWTRTDSR</sequence>
<dbReference type="Pfam" id="PF13591">
    <property type="entry name" value="MerR_2"/>
    <property type="match status" value="1"/>
</dbReference>
<dbReference type="RefSeq" id="WP_115849237.1">
    <property type="nucleotide sequence ID" value="NZ_QTUC01000001.1"/>
</dbReference>
<organism evidence="1 2">
    <name type="scientific">Thermasporomyces composti</name>
    <dbReference type="NCBI Taxonomy" id="696763"/>
    <lineage>
        <taxon>Bacteria</taxon>
        <taxon>Bacillati</taxon>
        <taxon>Actinomycetota</taxon>
        <taxon>Actinomycetes</taxon>
        <taxon>Propionibacteriales</taxon>
        <taxon>Nocardioidaceae</taxon>
        <taxon>Thermasporomyces</taxon>
    </lineage>
</organism>
<dbReference type="InterPro" id="IPR009061">
    <property type="entry name" value="DNA-bd_dom_put_sf"/>
</dbReference>
<dbReference type="OrthoDB" id="5526358at2"/>
<comment type="caution">
    <text evidence="1">The sequence shown here is derived from an EMBL/GenBank/DDBJ whole genome shotgun (WGS) entry which is preliminary data.</text>
</comment>
<name>A0A3D9V1W3_THECX</name>
<dbReference type="Proteomes" id="UP000256485">
    <property type="component" value="Unassembled WGS sequence"/>
</dbReference>
<gene>
    <name evidence="1" type="ORF">DFJ64_0829</name>
</gene>
<reference evidence="1 2" key="1">
    <citation type="submission" date="2018-08" db="EMBL/GenBank/DDBJ databases">
        <title>Sequencing the genomes of 1000 actinobacteria strains.</title>
        <authorList>
            <person name="Klenk H.-P."/>
        </authorList>
    </citation>
    <scope>NUCLEOTIDE SEQUENCE [LARGE SCALE GENOMIC DNA]</scope>
    <source>
        <strain evidence="1 2">DSM 22891</strain>
    </source>
</reference>
<evidence type="ECO:0000313" key="1">
    <source>
        <dbReference type="EMBL" id="REF35449.1"/>
    </source>
</evidence>
<evidence type="ECO:0000313" key="2">
    <source>
        <dbReference type="Proteomes" id="UP000256485"/>
    </source>
</evidence>